<evidence type="ECO:0000256" key="1">
    <source>
        <dbReference type="SAM" id="MobiDB-lite"/>
    </source>
</evidence>
<evidence type="ECO:0000313" key="2">
    <source>
        <dbReference type="EMBL" id="OAF54177.1"/>
    </source>
</evidence>
<feature type="region of interest" description="Disordered" evidence="1">
    <location>
        <begin position="1"/>
        <end position="78"/>
    </location>
</feature>
<feature type="compositionally biased region" description="Polar residues" evidence="1">
    <location>
        <begin position="69"/>
        <end position="78"/>
    </location>
</feature>
<proteinExistence type="predicted"/>
<accession>A0A176ZZE0</accession>
<organism evidence="3">
    <name type="scientific">Pseudogymnoascus destructans</name>
    <dbReference type="NCBI Taxonomy" id="655981"/>
    <lineage>
        <taxon>Eukaryota</taxon>
        <taxon>Fungi</taxon>
        <taxon>Dikarya</taxon>
        <taxon>Ascomycota</taxon>
        <taxon>Pezizomycotina</taxon>
        <taxon>Leotiomycetes</taxon>
        <taxon>Thelebolales</taxon>
        <taxon>Thelebolaceae</taxon>
        <taxon>Pseudogymnoascus</taxon>
    </lineage>
</organism>
<sequence>MADAKDGNSGGDHSSGDGQARLTEEITIAKSPGKGRDVGIVISSGDNTKRDRAERKARKEAAEKKAKGKTTNNRVDSG</sequence>
<dbReference type="RefSeq" id="XP_024319500.1">
    <property type="nucleotide sequence ID" value="XM_024472931.1"/>
</dbReference>
<dbReference type="Proteomes" id="UP000077154">
    <property type="component" value="Unassembled WGS sequence"/>
</dbReference>
<dbReference type="EMBL" id="KV441455">
    <property type="protein sequence ID" value="OAF54177.1"/>
    <property type="molecule type" value="Genomic_DNA"/>
</dbReference>
<gene>
    <name evidence="3" type="ORF">VC83_09517</name>
    <name evidence="2" type="ORF">VC83_09551</name>
</gene>
<name>A0A176ZZE0_9PEZI</name>
<dbReference type="OrthoDB" id="3439972at2759"/>
<reference evidence="3" key="1">
    <citation type="submission" date="2016-03" db="EMBL/GenBank/DDBJ databases">
        <title>Updated assembly of Pseudogymnoascus destructans, the fungus causing white-nose syndrome of bats.</title>
        <authorList>
            <person name="Palmer J.M."/>
            <person name="Drees K.P."/>
            <person name="Foster J.T."/>
            <person name="Lindner D.L."/>
        </authorList>
    </citation>
    <scope>NUCLEOTIDE SEQUENCE [LARGE SCALE GENOMIC DNA]</scope>
    <source>
        <strain evidence="3">20631-21</strain>
    </source>
</reference>
<dbReference type="AlphaFoldDB" id="A0A176ZZE0"/>
<evidence type="ECO:0000313" key="3">
    <source>
        <dbReference type="EMBL" id="OAF54193.1"/>
    </source>
</evidence>
<dbReference type="GeneID" id="36292548"/>
<feature type="compositionally biased region" description="Basic and acidic residues" evidence="1">
    <location>
        <begin position="47"/>
        <end position="65"/>
    </location>
</feature>
<protein>
    <submittedName>
        <fullName evidence="3">Uncharacterized protein</fullName>
    </submittedName>
</protein>
<dbReference type="EMBL" id="KV441451">
    <property type="protein sequence ID" value="OAF54193.1"/>
    <property type="molecule type" value="Genomic_DNA"/>
</dbReference>